<dbReference type="EMBL" id="JACCJB010000005">
    <property type="protein sequence ID" value="KAF6227398.1"/>
    <property type="molecule type" value="Genomic_DNA"/>
</dbReference>
<dbReference type="AlphaFoldDB" id="A0A8H6CPV6"/>
<name>A0A8H6CPV6_9LECA</name>
<keyword evidence="2" id="KW-1185">Reference proteome</keyword>
<evidence type="ECO:0000313" key="2">
    <source>
        <dbReference type="Proteomes" id="UP000593566"/>
    </source>
</evidence>
<accession>A0A8H6CPV6</accession>
<reference evidence="1 2" key="1">
    <citation type="journal article" date="2020" name="Genomics">
        <title>Complete, high-quality genomes from long-read metagenomic sequencing of two wolf lichen thalli reveals enigmatic genome architecture.</title>
        <authorList>
            <person name="McKenzie S.K."/>
            <person name="Walston R.F."/>
            <person name="Allen J.L."/>
        </authorList>
    </citation>
    <scope>NUCLEOTIDE SEQUENCE [LARGE SCALE GENOMIC DNA]</scope>
    <source>
        <strain evidence="1">WasteWater1</strain>
    </source>
</reference>
<comment type="caution">
    <text evidence="1">The sequence shown here is derived from an EMBL/GenBank/DDBJ whole genome shotgun (WGS) entry which is preliminary data.</text>
</comment>
<dbReference type="Proteomes" id="UP000593566">
    <property type="component" value="Unassembled WGS sequence"/>
</dbReference>
<dbReference type="GeneID" id="59337237"/>
<evidence type="ECO:0000313" key="1">
    <source>
        <dbReference type="EMBL" id="KAF6227398.1"/>
    </source>
</evidence>
<dbReference type="RefSeq" id="XP_037155706.1">
    <property type="nucleotide sequence ID" value="XM_037299705.1"/>
</dbReference>
<proteinExistence type="predicted"/>
<sequence>MFLRADASIVVKAAKSLERKGGNGNNLGLANLIVNRTSVYAELTRRAVNGQRPPKKEHAAIFNLIEKLGPYHRLHEIPTIASTALCKHTGPSLAGPSSPQNFALEALKLLLATAQNTQSTMSAQLFVHTRRIELGKLLTGGFRFQTPTSPRDHRISASRLLGALVDGVDEDMDVMAGLIVHRKPYETACGGNGLGLTFGNQRPKRRWKGPGGGWYNFDGSLAWSSFSGTHDRIQAVRTFD</sequence>
<organism evidence="1 2">
    <name type="scientific">Letharia lupina</name>
    <dbReference type="NCBI Taxonomy" id="560253"/>
    <lineage>
        <taxon>Eukaryota</taxon>
        <taxon>Fungi</taxon>
        <taxon>Dikarya</taxon>
        <taxon>Ascomycota</taxon>
        <taxon>Pezizomycotina</taxon>
        <taxon>Lecanoromycetes</taxon>
        <taxon>OSLEUM clade</taxon>
        <taxon>Lecanoromycetidae</taxon>
        <taxon>Lecanorales</taxon>
        <taxon>Lecanorineae</taxon>
        <taxon>Parmeliaceae</taxon>
        <taxon>Letharia</taxon>
    </lineage>
</organism>
<protein>
    <submittedName>
        <fullName evidence="1">Uncharacterized protein</fullName>
    </submittedName>
</protein>
<gene>
    <name evidence="1" type="ORF">HO133_008842</name>
</gene>